<gene>
    <name evidence="3" type="ORF">CWS72_24025</name>
</gene>
<reference evidence="4" key="1">
    <citation type="submission" date="2017-12" db="EMBL/GenBank/DDBJ databases">
        <title>Draft genome sequence of Telmatospirillum siberiense 26-4b1T, an acidotolerant peatland alphaproteobacterium potentially involved in sulfur cycling.</title>
        <authorList>
            <person name="Hausmann B."/>
            <person name="Pjevac P."/>
            <person name="Schreck K."/>
            <person name="Herbold C.W."/>
            <person name="Daims H."/>
            <person name="Wagner M."/>
            <person name="Pester M."/>
            <person name="Loy A."/>
        </authorList>
    </citation>
    <scope>NUCLEOTIDE SEQUENCE [LARGE SCALE GENOMIC DNA]</scope>
    <source>
        <strain evidence="4">26-4b1</strain>
    </source>
</reference>
<accession>A0A2N3PNK4</accession>
<comment type="caution">
    <text evidence="3">The sequence shown here is derived from an EMBL/GenBank/DDBJ whole genome shotgun (WGS) entry which is preliminary data.</text>
</comment>
<keyword evidence="2" id="KW-1133">Transmembrane helix</keyword>
<keyword evidence="4" id="KW-1185">Reference proteome</keyword>
<sequence length="167" mass="17937">MSNKASLPRAIRRNGDVLLQLSQGLLWVRRQDCLAFVSDDGPDDYSGGWLVRQSARSHEPDERIAVTSREEAQAALTAVWQAFRWTIRRSAFIRGIVAGWVSLIIVLAVLSPLGGRHQMVAAKDPAGRDMALRVPIPAPPAAAPSSVPPPSSLAPSGQPGGAIDRMN</sequence>
<feature type="transmembrane region" description="Helical" evidence="2">
    <location>
        <begin position="91"/>
        <end position="110"/>
    </location>
</feature>
<dbReference type="Proteomes" id="UP000233293">
    <property type="component" value="Unassembled WGS sequence"/>
</dbReference>
<dbReference type="RefSeq" id="WP_101253197.1">
    <property type="nucleotide sequence ID" value="NZ_PIUM01000040.1"/>
</dbReference>
<feature type="region of interest" description="Disordered" evidence="1">
    <location>
        <begin position="135"/>
        <end position="167"/>
    </location>
</feature>
<evidence type="ECO:0000256" key="2">
    <source>
        <dbReference type="SAM" id="Phobius"/>
    </source>
</evidence>
<keyword evidence="2" id="KW-0812">Transmembrane</keyword>
<evidence type="ECO:0000256" key="1">
    <source>
        <dbReference type="SAM" id="MobiDB-lite"/>
    </source>
</evidence>
<dbReference type="EMBL" id="PIUM01000040">
    <property type="protein sequence ID" value="PKU21975.1"/>
    <property type="molecule type" value="Genomic_DNA"/>
</dbReference>
<name>A0A2N3PNK4_9PROT</name>
<proteinExistence type="predicted"/>
<organism evidence="3 4">
    <name type="scientific">Telmatospirillum siberiense</name>
    <dbReference type="NCBI Taxonomy" id="382514"/>
    <lineage>
        <taxon>Bacteria</taxon>
        <taxon>Pseudomonadati</taxon>
        <taxon>Pseudomonadota</taxon>
        <taxon>Alphaproteobacteria</taxon>
        <taxon>Rhodospirillales</taxon>
        <taxon>Rhodospirillaceae</taxon>
        <taxon>Telmatospirillum</taxon>
    </lineage>
</organism>
<protein>
    <submittedName>
        <fullName evidence="3">Uncharacterized protein</fullName>
    </submittedName>
</protein>
<dbReference type="AlphaFoldDB" id="A0A2N3PNK4"/>
<keyword evidence="2" id="KW-0472">Membrane</keyword>
<evidence type="ECO:0000313" key="3">
    <source>
        <dbReference type="EMBL" id="PKU21975.1"/>
    </source>
</evidence>
<evidence type="ECO:0000313" key="4">
    <source>
        <dbReference type="Proteomes" id="UP000233293"/>
    </source>
</evidence>
<feature type="compositionally biased region" description="Pro residues" evidence="1">
    <location>
        <begin position="136"/>
        <end position="152"/>
    </location>
</feature>